<keyword evidence="2" id="KW-1185">Reference proteome</keyword>
<dbReference type="EMBL" id="JAADJZ010000009">
    <property type="protein sequence ID" value="KAF2872316.1"/>
    <property type="molecule type" value="Genomic_DNA"/>
</dbReference>
<protein>
    <submittedName>
        <fullName evidence="1">Uncharacterized protein</fullName>
    </submittedName>
</protein>
<accession>A0A7C8M9C1</accession>
<reference evidence="1 2" key="1">
    <citation type="submission" date="2020-01" db="EMBL/GenBank/DDBJ databases">
        <authorList>
            <consortium name="DOE Joint Genome Institute"/>
            <person name="Haridas S."/>
            <person name="Albert R."/>
            <person name="Binder M."/>
            <person name="Bloem J."/>
            <person name="Labutti K."/>
            <person name="Salamov A."/>
            <person name="Andreopoulos B."/>
            <person name="Baker S.E."/>
            <person name="Barry K."/>
            <person name="Bills G."/>
            <person name="Bluhm B.H."/>
            <person name="Cannon C."/>
            <person name="Castanera R."/>
            <person name="Culley D.E."/>
            <person name="Daum C."/>
            <person name="Ezra D."/>
            <person name="Gonzalez J.B."/>
            <person name="Henrissat B."/>
            <person name="Kuo A."/>
            <person name="Liang C."/>
            <person name="Lipzen A."/>
            <person name="Lutzoni F."/>
            <person name="Magnuson J."/>
            <person name="Mondo S."/>
            <person name="Nolan M."/>
            <person name="Ohm R."/>
            <person name="Pangilinan J."/>
            <person name="Park H.-J.H."/>
            <person name="Ramirez L."/>
            <person name="Alfaro M."/>
            <person name="Sun H."/>
            <person name="Tritt A."/>
            <person name="Yoshinaga Y."/>
            <person name="Zwiers L.-H.L."/>
            <person name="Turgeon B.G."/>
            <person name="Goodwin S.B."/>
            <person name="Spatafora J.W."/>
            <person name="Crous P.W."/>
            <person name="Grigoriev I.V."/>
        </authorList>
    </citation>
    <scope>NUCLEOTIDE SEQUENCE [LARGE SCALE GENOMIC DNA]</scope>
    <source>
        <strain evidence="1 2">CBS 611.86</strain>
    </source>
</reference>
<gene>
    <name evidence="1" type="ORF">BDV95DRAFT_569465</name>
</gene>
<dbReference type="AlphaFoldDB" id="A0A7C8M9C1"/>
<comment type="caution">
    <text evidence="1">The sequence shown here is derived from an EMBL/GenBank/DDBJ whole genome shotgun (WGS) entry which is preliminary data.</text>
</comment>
<sequence length="83" mass="8933">MHFTPNNHELSLLPPLEPASPLSTVAGEYLLPTVTCGACGQHHGVEVGDVSGGLRRKAGPVAAWNLCRTGRRRSGEELPRLHR</sequence>
<evidence type="ECO:0000313" key="1">
    <source>
        <dbReference type="EMBL" id="KAF2872316.1"/>
    </source>
</evidence>
<organism evidence="1 2">
    <name type="scientific">Massariosphaeria phaeospora</name>
    <dbReference type="NCBI Taxonomy" id="100035"/>
    <lineage>
        <taxon>Eukaryota</taxon>
        <taxon>Fungi</taxon>
        <taxon>Dikarya</taxon>
        <taxon>Ascomycota</taxon>
        <taxon>Pezizomycotina</taxon>
        <taxon>Dothideomycetes</taxon>
        <taxon>Pleosporomycetidae</taxon>
        <taxon>Pleosporales</taxon>
        <taxon>Pleosporales incertae sedis</taxon>
        <taxon>Massariosphaeria</taxon>
    </lineage>
</organism>
<proteinExistence type="predicted"/>
<dbReference type="Proteomes" id="UP000481861">
    <property type="component" value="Unassembled WGS sequence"/>
</dbReference>
<name>A0A7C8M9C1_9PLEO</name>
<evidence type="ECO:0000313" key="2">
    <source>
        <dbReference type="Proteomes" id="UP000481861"/>
    </source>
</evidence>